<dbReference type="Proteomes" id="UP000018936">
    <property type="component" value="Unassembled WGS sequence"/>
</dbReference>
<dbReference type="EMBL" id="AZIM01005253">
    <property type="protein sequence ID" value="ETE59764.1"/>
    <property type="molecule type" value="Genomic_DNA"/>
</dbReference>
<sequence>MPILSQLLTCSSSFLWKPPTTLRKSGGTCRCYNKMERPCFNFSTATYISFIPPFSGLPDRIFGSPAANSFEDFFFSFILAEDKDAERKMFSLNANRKNKMDIRGNQSTDGVLLWTSQKKGSLTFLELTVTPAKFRAWEGGKEEGKEGGRERGREGGRKEKREEGREERGKGEGGKKEEERRVRGMGKGRREGGRKERREAAREGGRKRGREERGKGEGGRKEGRRKEGERNGEGKEGGREGGKKRSSEGEREEKREGGRREEGEGGRKQEERRVRGMGKGRKEEGKKRSREGGERKGGGRKEARRKEEAGREEGRKDKREGGKGWRENKEIQERRKQQMKKKQEGGRKKNRETIKRVIFVLVPIQISTGPCYNFWRAIYIPPNQPALNPLNQCSPLKTRGSRPVLWRSWGPCECREHGFWPSKGHWPSLDQVIFVLGNIFVIAINPFLCFLPVPSLHFRGLLTFLSPSLNRAHFHVSLGFPLQFSWDLVIWEAHPHQREEEEEEEEGRRRTVGSMVLFELGCFFANRGGGGGGDEEEEEEMRRRRTVGSMVLFELGCFFLQTFHDPAR</sequence>
<keyword evidence="2" id="KW-0547">Nucleotide-binding</keyword>
<feature type="non-terminal residue" evidence="2">
    <location>
        <position position="1"/>
    </location>
</feature>
<evidence type="ECO:0000313" key="3">
    <source>
        <dbReference type="Proteomes" id="UP000018936"/>
    </source>
</evidence>
<comment type="caution">
    <text evidence="2">The sequence shown here is derived from an EMBL/GenBank/DDBJ whole genome shotgun (WGS) entry which is preliminary data.</text>
</comment>
<keyword evidence="2" id="KW-0067">ATP-binding</keyword>
<dbReference type="GO" id="GO:0004386">
    <property type="term" value="F:helicase activity"/>
    <property type="evidence" value="ECO:0007669"/>
    <property type="project" value="UniProtKB-KW"/>
</dbReference>
<accession>V8NBW0</accession>
<keyword evidence="2" id="KW-0378">Hydrolase</keyword>
<keyword evidence="3" id="KW-1185">Reference proteome</keyword>
<gene>
    <name evidence="2" type="primary">RH42</name>
    <name evidence="2" type="ORF">L345_14508</name>
</gene>
<feature type="region of interest" description="Disordered" evidence="1">
    <location>
        <begin position="138"/>
        <end position="349"/>
    </location>
</feature>
<proteinExistence type="predicted"/>
<dbReference type="AlphaFoldDB" id="V8NBW0"/>
<evidence type="ECO:0000313" key="2">
    <source>
        <dbReference type="EMBL" id="ETE59764.1"/>
    </source>
</evidence>
<evidence type="ECO:0000256" key="1">
    <source>
        <dbReference type="SAM" id="MobiDB-lite"/>
    </source>
</evidence>
<name>V8NBW0_OPHHA</name>
<keyword evidence="2" id="KW-0347">Helicase</keyword>
<organism evidence="2 3">
    <name type="scientific">Ophiophagus hannah</name>
    <name type="common">King cobra</name>
    <name type="synonym">Naja hannah</name>
    <dbReference type="NCBI Taxonomy" id="8665"/>
    <lineage>
        <taxon>Eukaryota</taxon>
        <taxon>Metazoa</taxon>
        <taxon>Chordata</taxon>
        <taxon>Craniata</taxon>
        <taxon>Vertebrata</taxon>
        <taxon>Euteleostomi</taxon>
        <taxon>Lepidosauria</taxon>
        <taxon>Squamata</taxon>
        <taxon>Bifurcata</taxon>
        <taxon>Unidentata</taxon>
        <taxon>Episquamata</taxon>
        <taxon>Toxicofera</taxon>
        <taxon>Serpentes</taxon>
        <taxon>Colubroidea</taxon>
        <taxon>Elapidae</taxon>
        <taxon>Elapinae</taxon>
        <taxon>Ophiophagus</taxon>
    </lineage>
</organism>
<protein>
    <submittedName>
        <fullName evidence="2">DEAD-box ATP-dependent RNA helicase 42</fullName>
    </submittedName>
</protein>
<reference evidence="2 3" key="1">
    <citation type="journal article" date="2013" name="Proc. Natl. Acad. Sci. U.S.A.">
        <title>The king cobra genome reveals dynamic gene evolution and adaptation in the snake venom system.</title>
        <authorList>
            <person name="Vonk F.J."/>
            <person name="Casewell N.R."/>
            <person name="Henkel C.V."/>
            <person name="Heimberg A.M."/>
            <person name="Jansen H.J."/>
            <person name="McCleary R.J."/>
            <person name="Kerkkamp H.M."/>
            <person name="Vos R.A."/>
            <person name="Guerreiro I."/>
            <person name="Calvete J.J."/>
            <person name="Wuster W."/>
            <person name="Woods A.E."/>
            <person name="Logan J.M."/>
            <person name="Harrison R.A."/>
            <person name="Castoe T.A."/>
            <person name="de Koning A.P."/>
            <person name="Pollock D.D."/>
            <person name="Yandell M."/>
            <person name="Calderon D."/>
            <person name="Renjifo C."/>
            <person name="Currier R.B."/>
            <person name="Salgado D."/>
            <person name="Pla D."/>
            <person name="Sanz L."/>
            <person name="Hyder A.S."/>
            <person name="Ribeiro J.M."/>
            <person name="Arntzen J.W."/>
            <person name="van den Thillart G.E."/>
            <person name="Boetzer M."/>
            <person name="Pirovano W."/>
            <person name="Dirks R.P."/>
            <person name="Spaink H.P."/>
            <person name="Duboule D."/>
            <person name="McGlinn E."/>
            <person name="Kini R.M."/>
            <person name="Richardson M.K."/>
        </authorList>
    </citation>
    <scope>NUCLEOTIDE SEQUENCE</scope>
    <source>
        <tissue evidence="2">Blood</tissue>
    </source>
</reference>